<dbReference type="GO" id="GO:0046316">
    <property type="term" value="F:gluconokinase activity"/>
    <property type="evidence" value="ECO:0007669"/>
    <property type="project" value="UniProtKB-EC"/>
</dbReference>
<keyword evidence="8" id="KW-0311">Gluconate utilization</keyword>
<comment type="similarity">
    <text evidence="2 10">Belongs to the gluconokinase GntK/GntV family.</text>
</comment>
<evidence type="ECO:0000256" key="7">
    <source>
        <dbReference type="ARBA" id="ARBA00022840"/>
    </source>
</evidence>
<keyword evidence="4 10" id="KW-0808">Transferase</keyword>
<protein>
    <recommendedName>
        <fullName evidence="3 10">Gluconokinase</fullName>
        <ecNumber evidence="3 10">2.7.1.12</ecNumber>
    </recommendedName>
</protein>
<dbReference type="Pfam" id="PF13671">
    <property type="entry name" value="AAA_33"/>
    <property type="match status" value="1"/>
</dbReference>
<name>A0A8J6PRG2_9HYPH</name>
<dbReference type="PANTHER" id="PTHR43442:SF3">
    <property type="entry name" value="GLUCONOKINASE-RELATED"/>
    <property type="match status" value="1"/>
</dbReference>
<evidence type="ECO:0000313" key="12">
    <source>
        <dbReference type="Proteomes" id="UP000643405"/>
    </source>
</evidence>
<dbReference type="RefSeq" id="WP_188166299.1">
    <property type="nucleotide sequence ID" value="NZ_JACVVX010000007.1"/>
</dbReference>
<evidence type="ECO:0000256" key="8">
    <source>
        <dbReference type="ARBA" id="ARBA00023064"/>
    </source>
</evidence>
<dbReference type="EC" id="2.7.1.12" evidence="3 10"/>
<dbReference type="InterPro" id="IPR006001">
    <property type="entry name" value="Therm_gnt_kin"/>
</dbReference>
<dbReference type="InterPro" id="IPR027417">
    <property type="entry name" value="P-loop_NTPase"/>
</dbReference>
<evidence type="ECO:0000256" key="10">
    <source>
        <dbReference type="RuleBase" id="RU363066"/>
    </source>
</evidence>
<evidence type="ECO:0000256" key="9">
    <source>
        <dbReference type="ARBA" id="ARBA00048090"/>
    </source>
</evidence>
<evidence type="ECO:0000256" key="5">
    <source>
        <dbReference type="ARBA" id="ARBA00022741"/>
    </source>
</evidence>
<dbReference type="Gene3D" id="3.40.50.300">
    <property type="entry name" value="P-loop containing nucleotide triphosphate hydrolases"/>
    <property type="match status" value="1"/>
</dbReference>
<evidence type="ECO:0000256" key="2">
    <source>
        <dbReference type="ARBA" id="ARBA00008420"/>
    </source>
</evidence>
<proteinExistence type="inferred from homology"/>
<comment type="pathway">
    <text evidence="1">Carbohydrate acid metabolism.</text>
</comment>
<dbReference type="GO" id="GO:0005737">
    <property type="term" value="C:cytoplasm"/>
    <property type="evidence" value="ECO:0007669"/>
    <property type="project" value="TreeGrafter"/>
</dbReference>
<gene>
    <name evidence="11" type="ORF">ICI42_19620</name>
</gene>
<dbReference type="GO" id="GO:0005524">
    <property type="term" value="F:ATP binding"/>
    <property type="evidence" value="ECO:0007669"/>
    <property type="project" value="UniProtKB-KW"/>
</dbReference>
<dbReference type="Proteomes" id="UP000643405">
    <property type="component" value="Unassembled WGS sequence"/>
</dbReference>
<evidence type="ECO:0000313" key="11">
    <source>
        <dbReference type="EMBL" id="MBD0416865.1"/>
    </source>
</evidence>
<keyword evidence="7 10" id="KW-0067">ATP-binding</keyword>
<dbReference type="PANTHER" id="PTHR43442">
    <property type="entry name" value="GLUCONOKINASE-RELATED"/>
    <property type="match status" value="1"/>
</dbReference>
<comment type="catalytic activity">
    <reaction evidence="9 10">
        <text>D-gluconate + ATP = 6-phospho-D-gluconate + ADP + H(+)</text>
        <dbReference type="Rhea" id="RHEA:19433"/>
        <dbReference type="ChEBI" id="CHEBI:15378"/>
        <dbReference type="ChEBI" id="CHEBI:18391"/>
        <dbReference type="ChEBI" id="CHEBI:30616"/>
        <dbReference type="ChEBI" id="CHEBI:58759"/>
        <dbReference type="ChEBI" id="CHEBI:456216"/>
        <dbReference type="EC" id="2.7.1.12"/>
    </reaction>
</comment>
<evidence type="ECO:0000256" key="6">
    <source>
        <dbReference type="ARBA" id="ARBA00022777"/>
    </source>
</evidence>
<dbReference type="SUPFAM" id="SSF52540">
    <property type="entry name" value="P-loop containing nucleoside triphosphate hydrolases"/>
    <property type="match status" value="1"/>
</dbReference>
<sequence>MNWSVARQKVRLIVMGVSGSGKSTVGAALAGRLGVPFIEGDSLHSAANVEKMSLGIPLSDADRWPWLDDIAGIVRESESGVIISCSALKKAYRDRLREKGSSVLGFLFLAGEPGLLLQRLQSRSGHYMKATMLESQLAALEPPFGEPRVLIRTITEPLETTVSAAADWILAS</sequence>
<dbReference type="EMBL" id="JACVVX010000007">
    <property type="protein sequence ID" value="MBD0416865.1"/>
    <property type="molecule type" value="Genomic_DNA"/>
</dbReference>
<keyword evidence="6 10" id="KW-0418">Kinase</keyword>
<keyword evidence="5 10" id="KW-0547">Nucleotide-binding</keyword>
<keyword evidence="12" id="KW-1185">Reference proteome</keyword>
<evidence type="ECO:0000256" key="3">
    <source>
        <dbReference type="ARBA" id="ARBA00012054"/>
    </source>
</evidence>
<dbReference type="CDD" id="cd02021">
    <property type="entry name" value="GntK"/>
    <property type="match status" value="1"/>
</dbReference>
<dbReference type="AlphaFoldDB" id="A0A8J6PRG2"/>
<dbReference type="GO" id="GO:0019521">
    <property type="term" value="P:D-gluconate metabolic process"/>
    <property type="evidence" value="ECO:0007669"/>
    <property type="project" value="UniProtKB-KW"/>
</dbReference>
<reference evidence="11" key="1">
    <citation type="submission" date="2020-09" db="EMBL/GenBank/DDBJ databases">
        <title>Genome seq and assembly of Tianweitania sp.</title>
        <authorList>
            <person name="Chhetri G."/>
        </authorList>
    </citation>
    <scope>NUCLEOTIDE SEQUENCE</scope>
    <source>
        <strain evidence="11">Rool2</strain>
    </source>
</reference>
<comment type="caution">
    <text evidence="11">The sequence shown here is derived from an EMBL/GenBank/DDBJ whole genome shotgun (WGS) entry which is preliminary data.</text>
</comment>
<evidence type="ECO:0000256" key="1">
    <source>
        <dbReference type="ARBA" id="ARBA00004761"/>
    </source>
</evidence>
<evidence type="ECO:0000256" key="4">
    <source>
        <dbReference type="ARBA" id="ARBA00022679"/>
    </source>
</evidence>
<accession>A0A8J6PRG2</accession>
<dbReference type="NCBIfam" id="TIGR01313">
    <property type="entry name" value="therm_gnt_kin"/>
    <property type="match status" value="1"/>
</dbReference>
<organism evidence="11 12">
    <name type="scientific">Oryzicola mucosus</name>
    <dbReference type="NCBI Taxonomy" id="2767425"/>
    <lineage>
        <taxon>Bacteria</taxon>
        <taxon>Pseudomonadati</taxon>
        <taxon>Pseudomonadota</taxon>
        <taxon>Alphaproteobacteria</taxon>
        <taxon>Hyphomicrobiales</taxon>
        <taxon>Phyllobacteriaceae</taxon>
        <taxon>Oryzicola</taxon>
    </lineage>
</organism>
<dbReference type="FunFam" id="3.40.50.300:FF:000522">
    <property type="entry name" value="Gluconokinase"/>
    <property type="match status" value="1"/>
</dbReference>